<dbReference type="PROSITE" id="PS00299">
    <property type="entry name" value="UBIQUITIN_1"/>
    <property type="match status" value="1"/>
</dbReference>
<dbReference type="EMBL" id="JBGBPQ010000013">
    <property type="protein sequence ID" value="KAL1511654.1"/>
    <property type="molecule type" value="Genomic_DNA"/>
</dbReference>
<dbReference type="AlphaFoldDB" id="A0AB34J2R7"/>
<dbReference type="PRINTS" id="PR00348">
    <property type="entry name" value="UBIQUITIN"/>
</dbReference>
<feature type="domain" description="Ubiquitin-like" evidence="2">
    <location>
        <begin position="54"/>
        <end position="129"/>
    </location>
</feature>
<name>A0AB34J2R7_PRYPA</name>
<protein>
    <recommendedName>
        <fullName evidence="2">Ubiquitin-like domain-containing protein</fullName>
    </recommendedName>
</protein>
<dbReference type="InterPro" id="IPR000626">
    <property type="entry name" value="Ubiquitin-like_dom"/>
</dbReference>
<keyword evidence="4" id="KW-1185">Reference proteome</keyword>
<comment type="caution">
    <text evidence="3">The sequence shown here is derived from an EMBL/GenBank/DDBJ whole genome shotgun (WGS) entry which is preliminary data.</text>
</comment>
<dbReference type="InterPro" id="IPR019954">
    <property type="entry name" value="Ubiquitin_CS"/>
</dbReference>
<dbReference type="PROSITE" id="PS50053">
    <property type="entry name" value="UBIQUITIN_2"/>
    <property type="match status" value="1"/>
</dbReference>
<evidence type="ECO:0000259" key="2">
    <source>
        <dbReference type="PROSITE" id="PS50053"/>
    </source>
</evidence>
<dbReference type="Proteomes" id="UP001515480">
    <property type="component" value="Unassembled WGS sequence"/>
</dbReference>
<dbReference type="PANTHER" id="PTHR10666">
    <property type="entry name" value="UBIQUITIN"/>
    <property type="match status" value="1"/>
</dbReference>
<dbReference type="InterPro" id="IPR019956">
    <property type="entry name" value="Ubiquitin_dom"/>
</dbReference>
<dbReference type="InterPro" id="IPR050158">
    <property type="entry name" value="Ubiquitin_ubiquitin-like"/>
</dbReference>
<evidence type="ECO:0000313" key="4">
    <source>
        <dbReference type="Proteomes" id="UP001515480"/>
    </source>
</evidence>
<feature type="chain" id="PRO_5044199353" description="Ubiquitin-like domain-containing protein" evidence="1">
    <location>
        <begin position="20"/>
        <end position="148"/>
    </location>
</feature>
<evidence type="ECO:0000313" key="3">
    <source>
        <dbReference type="EMBL" id="KAL1511654.1"/>
    </source>
</evidence>
<dbReference type="SMART" id="SM00213">
    <property type="entry name" value="UBQ"/>
    <property type="match status" value="1"/>
</dbReference>
<gene>
    <name evidence="3" type="ORF">AB1Y20_004944</name>
</gene>
<dbReference type="SUPFAM" id="SSF54236">
    <property type="entry name" value="Ubiquitin-like"/>
    <property type="match status" value="1"/>
</dbReference>
<dbReference type="Pfam" id="PF00240">
    <property type="entry name" value="ubiquitin"/>
    <property type="match status" value="1"/>
</dbReference>
<dbReference type="InterPro" id="IPR029071">
    <property type="entry name" value="Ubiquitin-like_domsf"/>
</dbReference>
<proteinExistence type="predicted"/>
<reference evidence="3 4" key="1">
    <citation type="journal article" date="2024" name="Science">
        <title>Giant polyketide synthase enzymes in the biosynthesis of giant marine polyether toxins.</title>
        <authorList>
            <person name="Fallon T.R."/>
            <person name="Shende V.V."/>
            <person name="Wierzbicki I.H."/>
            <person name="Pendleton A.L."/>
            <person name="Watervoot N.F."/>
            <person name="Auber R.P."/>
            <person name="Gonzalez D.J."/>
            <person name="Wisecaver J.H."/>
            <person name="Moore B.S."/>
        </authorList>
    </citation>
    <scope>NUCLEOTIDE SEQUENCE [LARGE SCALE GENOMIC DNA]</scope>
    <source>
        <strain evidence="3 4">12B1</strain>
    </source>
</reference>
<sequence length="148" mass="16248">MPLRLFAFVLAASLHSAAASASAALLTGIPPLRCSRCELRSPCHALLRLRGGNSQIFIKTLSGKTVTVDVEEGDTIADVKAKIQDKEGIPPKEQRLIFGGKQLDDRKTIGDYDIEEESTIHLVLRLRGGPLAREPDRRWRRSAHAPAE</sequence>
<keyword evidence="1" id="KW-0732">Signal</keyword>
<feature type="signal peptide" evidence="1">
    <location>
        <begin position="1"/>
        <end position="19"/>
    </location>
</feature>
<evidence type="ECO:0000256" key="1">
    <source>
        <dbReference type="SAM" id="SignalP"/>
    </source>
</evidence>
<accession>A0AB34J2R7</accession>
<organism evidence="3 4">
    <name type="scientific">Prymnesium parvum</name>
    <name type="common">Toxic golden alga</name>
    <dbReference type="NCBI Taxonomy" id="97485"/>
    <lineage>
        <taxon>Eukaryota</taxon>
        <taxon>Haptista</taxon>
        <taxon>Haptophyta</taxon>
        <taxon>Prymnesiophyceae</taxon>
        <taxon>Prymnesiales</taxon>
        <taxon>Prymnesiaceae</taxon>
        <taxon>Prymnesium</taxon>
    </lineage>
</organism>
<dbReference type="FunFam" id="3.10.20.90:FF:000160">
    <property type="entry name" value="Polyubiquitin-C"/>
    <property type="match status" value="1"/>
</dbReference>
<dbReference type="Gene3D" id="3.10.20.90">
    <property type="entry name" value="Phosphatidylinositol 3-kinase Catalytic Subunit, Chain A, domain 1"/>
    <property type="match status" value="1"/>
</dbReference>